<keyword evidence="7" id="KW-0347">Helicase</keyword>
<gene>
    <name evidence="7" type="ORF">CRH10_06795</name>
</gene>
<evidence type="ECO:0000256" key="3">
    <source>
        <dbReference type="SAM" id="MobiDB-lite"/>
    </source>
</evidence>
<dbReference type="InterPro" id="IPR000330">
    <property type="entry name" value="SNF2_N"/>
</dbReference>
<dbReference type="Gene3D" id="3.40.50.10810">
    <property type="entry name" value="Tandem AAA-ATPase domain"/>
    <property type="match status" value="1"/>
</dbReference>
<dbReference type="SMART" id="SM00490">
    <property type="entry name" value="HELICc"/>
    <property type="match status" value="1"/>
</dbReference>
<organism evidence="7 8">
    <name type="scientific">Faecalibacterium prausnitzii</name>
    <dbReference type="NCBI Taxonomy" id="853"/>
    <lineage>
        <taxon>Bacteria</taxon>
        <taxon>Bacillati</taxon>
        <taxon>Bacillota</taxon>
        <taxon>Clostridia</taxon>
        <taxon>Eubacteriales</taxon>
        <taxon>Oscillospiraceae</taxon>
        <taxon>Faecalibacterium</taxon>
    </lineage>
</organism>
<dbReference type="AlphaFoldDB" id="A0A291TAA4"/>
<dbReference type="Proteomes" id="UP000223709">
    <property type="component" value="Chromosome"/>
</dbReference>
<reference evidence="7 8" key="1">
    <citation type="submission" date="2017-10" db="EMBL/GenBank/DDBJ databases">
        <title>Complete Genome Sequence of Faecalibacterium prausnitzii isolated from the gut of healthy adult Indian.</title>
        <authorList>
            <person name="Bag S."/>
            <person name="Ghosh T.S."/>
            <person name="Das B."/>
        </authorList>
    </citation>
    <scope>NUCLEOTIDE SEQUENCE [LARGE SCALE GENOMIC DNA]</scope>
    <source>
        <strain evidence="7 8">Indica</strain>
    </source>
</reference>
<dbReference type="InterPro" id="IPR014001">
    <property type="entry name" value="Helicase_ATP-bd"/>
</dbReference>
<dbReference type="CDD" id="cd18012">
    <property type="entry name" value="DEXQc_arch_SWI2_SNF2"/>
    <property type="match status" value="1"/>
</dbReference>
<feature type="domain" description="Helicase C-terminal" evidence="6">
    <location>
        <begin position="950"/>
        <end position="1112"/>
    </location>
</feature>
<keyword evidence="2" id="KW-0863">Zinc-finger</keyword>
<dbReference type="SMART" id="SM00487">
    <property type="entry name" value="DEXDc"/>
    <property type="match status" value="1"/>
</dbReference>
<dbReference type="EMBL" id="CP023819">
    <property type="protein sequence ID" value="ATL90025.1"/>
    <property type="molecule type" value="Genomic_DNA"/>
</dbReference>
<name>A0A291TAA4_9FIRM</name>
<dbReference type="GO" id="GO:0008270">
    <property type="term" value="F:zinc ion binding"/>
    <property type="evidence" value="ECO:0007669"/>
    <property type="project" value="UniProtKB-KW"/>
</dbReference>
<dbReference type="PANTHER" id="PTHR10799">
    <property type="entry name" value="SNF2/RAD54 HELICASE FAMILY"/>
    <property type="match status" value="1"/>
</dbReference>
<dbReference type="CDD" id="cd18793">
    <property type="entry name" value="SF2_C_SNF"/>
    <property type="match status" value="1"/>
</dbReference>
<dbReference type="InterPro" id="IPR027417">
    <property type="entry name" value="P-loop_NTPase"/>
</dbReference>
<dbReference type="PROSITE" id="PS51192">
    <property type="entry name" value="HELICASE_ATP_BIND_1"/>
    <property type="match status" value="1"/>
</dbReference>
<sequence length="1119" mass="124530">MDMEEIRYLLGGTVFARAKAYTDRIQDLNCEVAGNGVRHLSADVRGGGRSLYQTQVWLRENGSFVSASCSCPYNENGEGPCCKHIGALLMWDSERQGLSGRAPQKPSESPESIPGVVRGTANLQTPQPEEPPRRDSYASSLEMLFGKKWRGEEPESDYEARRLLRAYQEGALAEVDGVTGHAELRPHSAELEPELTLLPGELPWLRLRISADGGRQYVVKSIPDLLRAVEKHGFISYGKALEFQHSWEAFDPEAQQLLRLLRRQLSAKEGAEAALRSYGNAPRNGPAGGIPLNGEIFDGLVALYAPTGNLGGYTLKTGIPALTMRVEKRRGGVEVSVTPALGWKTGLDNDYLYSEDTIWQLDRAESARMRPALEALCGKSLFFTTGDATAFCSYVLPELGSRVTIEDPERLLLNQIPLEPVVQFYLDAPTRETVRAHLEFLYGEDRVTPEEPGPAGLLRDARAEQRAGRLLGRYLEPGPNTMGNGLAAHYDAYEEDEVYRFLDEGIPALLAEGEVYLTDAFRSMQAAPPKISVGVSVHGSVLDLEVDTGEFPVGELKALLRSLHQKKRYHRLRDGRLLRLDDSMEVLDELNETLELSGAKLGQAHARLPLYRAPSLDWALSGQNGIRFNRDDAFRQLSRSFHAVKDSEYTPPASLQKVLRKYQRDGYRWLRTLDGYGMGGILADDMGLGKTVQVLSYLLALREEGGNSLPSLIVCPASLVLNWAEECQKFTPELNCVVVDGDAAHRAQLAEQWDGADVVVTSYDLLRRDETLYESQKFYACILDEAQAIKNHTTQKYKAVCGVNSRVRFALTGTPVENRLGELWSIFSFLMPGYLPPYKSFCSRFEKPITQENDPAAVRRLNQLTGPFILRRMKSEVLKELPPKTENVYRIELEEEQRKLYLAAVVDAREKLRAAKPEDKMAVFAVLMRLREICCDPRLIADNWTGGSAKLDACIELVTSAVESGHRILLFSQFTSMLELLAKRLDAEGVSHFTLQGSTPKPVRAELVRRFNGGEASVFLISLRAGGTGLNLTAADIVIHYDPWWNVAAQNQATDRAYRIGQQNPVQVYKLIAQDTIEEKIVELQQAKQDLAETVTGSADGAILRMKPEELLNLLEGTE</sequence>
<dbReference type="Pfam" id="PF00271">
    <property type="entry name" value="Helicase_C"/>
    <property type="match status" value="1"/>
</dbReference>
<keyword evidence="1" id="KW-0378">Hydrolase</keyword>
<dbReference type="SUPFAM" id="SSF52540">
    <property type="entry name" value="P-loop containing nucleoside triphosphate hydrolases"/>
    <property type="match status" value="2"/>
</dbReference>
<dbReference type="InterPro" id="IPR013663">
    <property type="entry name" value="Helicase_SWF/SNF/SWI_bac"/>
</dbReference>
<evidence type="ECO:0000256" key="1">
    <source>
        <dbReference type="ARBA" id="ARBA00022801"/>
    </source>
</evidence>
<dbReference type="InterPro" id="IPR038718">
    <property type="entry name" value="SNF2-like_sf"/>
</dbReference>
<feature type="domain" description="SWIM-type" evidence="4">
    <location>
        <begin position="54"/>
        <end position="93"/>
    </location>
</feature>
<dbReference type="InterPro" id="IPR001650">
    <property type="entry name" value="Helicase_C-like"/>
</dbReference>
<dbReference type="PROSITE" id="PS50966">
    <property type="entry name" value="ZF_SWIM"/>
    <property type="match status" value="1"/>
</dbReference>
<keyword evidence="2" id="KW-0862">Zinc</keyword>
<protein>
    <submittedName>
        <fullName evidence="7">DNA/RNA helicase</fullName>
    </submittedName>
</protein>
<dbReference type="GO" id="GO:0004386">
    <property type="term" value="F:helicase activity"/>
    <property type="evidence" value="ECO:0007669"/>
    <property type="project" value="UniProtKB-KW"/>
</dbReference>
<evidence type="ECO:0000259" key="5">
    <source>
        <dbReference type="PROSITE" id="PS51192"/>
    </source>
</evidence>
<accession>A0A291TAA4</accession>
<keyword evidence="7" id="KW-0067">ATP-binding</keyword>
<dbReference type="Pfam" id="PF08455">
    <property type="entry name" value="SNF2_assoc"/>
    <property type="match status" value="1"/>
</dbReference>
<dbReference type="GO" id="GO:0005524">
    <property type="term" value="F:ATP binding"/>
    <property type="evidence" value="ECO:0007669"/>
    <property type="project" value="InterPro"/>
</dbReference>
<dbReference type="Pfam" id="PF00176">
    <property type="entry name" value="SNF2-rel_dom"/>
    <property type="match status" value="1"/>
</dbReference>
<feature type="region of interest" description="Disordered" evidence="3">
    <location>
        <begin position="97"/>
        <end position="137"/>
    </location>
</feature>
<dbReference type="InterPro" id="IPR049730">
    <property type="entry name" value="SNF2/RAD54-like_C"/>
</dbReference>
<feature type="domain" description="Helicase ATP-binding" evidence="5">
    <location>
        <begin position="671"/>
        <end position="833"/>
    </location>
</feature>
<dbReference type="Pfam" id="PF04434">
    <property type="entry name" value="SWIM"/>
    <property type="match status" value="1"/>
</dbReference>
<evidence type="ECO:0000313" key="7">
    <source>
        <dbReference type="EMBL" id="ATL90025.1"/>
    </source>
</evidence>
<dbReference type="Gene3D" id="3.40.50.300">
    <property type="entry name" value="P-loop containing nucleotide triphosphate hydrolases"/>
    <property type="match status" value="1"/>
</dbReference>
<dbReference type="InterPro" id="IPR007527">
    <property type="entry name" value="Znf_SWIM"/>
</dbReference>
<dbReference type="RefSeq" id="WP_098923793.1">
    <property type="nucleotide sequence ID" value="NZ_CP023819.1"/>
</dbReference>
<keyword evidence="2" id="KW-0479">Metal-binding</keyword>
<keyword evidence="7" id="KW-0547">Nucleotide-binding</keyword>
<dbReference type="GO" id="GO:0016787">
    <property type="term" value="F:hydrolase activity"/>
    <property type="evidence" value="ECO:0007669"/>
    <property type="project" value="UniProtKB-KW"/>
</dbReference>
<evidence type="ECO:0000256" key="2">
    <source>
        <dbReference type="PROSITE-ProRule" id="PRU00325"/>
    </source>
</evidence>
<dbReference type="PROSITE" id="PS51194">
    <property type="entry name" value="HELICASE_CTER"/>
    <property type="match status" value="1"/>
</dbReference>
<evidence type="ECO:0000259" key="4">
    <source>
        <dbReference type="PROSITE" id="PS50966"/>
    </source>
</evidence>
<proteinExistence type="predicted"/>
<evidence type="ECO:0000259" key="6">
    <source>
        <dbReference type="PROSITE" id="PS51194"/>
    </source>
</evidence>
<evidence type="ECO:0000313" key="8">
    <source>
        <dbReference type="Proteomes" id="UP000223709"/>
    </source>
</evidence>